<evidence type="ECO:0000259" key="8">
    <source>
        <dbReference type="Pfam" id="PF02308"/>
    </source>
</evidence>
<comment type="subcellular location">
    <subcellularLocation>
        <location evidence="7">Cell inner membrane</location>
        <topology evidence="7">Multi-pass membrane protein</topology>
    </subcellularLocation>
    <subcellularLocation>
        <location evidence="1">Cell membrane</location>
        <topology evidence="1">Multi-pass membrane protein</topology>
    </subcellularLocation>
</comment>
<protein>
    <recommendedName>
        <fullName evidence="7">Protein MgtC</fullName>
    </recommendedName>
</protein>
<feature type="transmembrane region" description="Helical" evidence="7">
    <location>
        <begin position="50"/>
        <end position="70"/>
    </location>
</feature>
<dbReference type="InterPro" id="IPR003416">
    <property type="entry name" value="MgtC/SapB/SrpB/YhiD_fam"/>
</dbReference>
<keyword evidence="10" id="KW-1185">Reference proteome</keyword>
<feature type="transmembrane region" description="Helical" evidence="7">
    <location>
        <begin position="124"/>
        <end position="148"/>
    </location>
</feature>
<evidence type="ECO:0000256" key="2">
    <source>
        <dbReference type="ARBA" id="ARBA00009298"/>
    </source>
</evidence>
<sequence length="247" mass="26486">MEFARLAFMNPMPLVITWPDFTMRLVIAVVAGTLVGLNRGESGNAAGLRTTLLVCLAACLAMLQVNVLLVQQGKTQDSFVTLDLMRLPLGILSGMGFIGAGSILRKDGLVQGVTTAATMWYVTVIGLCAGGGQYVLALAGTVLGLVVLQSLEHVENRLPRGRRAHVTLGHDAGHDACKLIDEALHGRKCRVLLLGVTHHTAETAAHRRLDASFEVRWQARTGDDSVEAALSTLVASLHEESSWSLER</sequence>
<dbReference type="Proteomes" id="UP000245712">
    <property type="component" value="Unassembled WGS sequence"/>
</dbReference>
<evidence type="ECO:0000256" key="6">
    <source>
        <dbReference type="ARBA" id="ARBA00023136"/>
    </source>
</evidence>
<dbReference type="EMBL" id="QEOB01000040">
    <property type="protein sequence ID" value="PVX61371.1"/>
    <property type="molecule type" value="Genomic_DNA"/>
</dbReference>
<dbReference type="PRINTS" id="PR01837">
    <property type="entry name" value="MGTCSAPBPROT"/>
</dbReference>
<keyword evidence="7" id="KW-0997">Cell inner membrane</keyword>
<feature type="transmembrane region" description="Helical" evidence="7">
    <location>
        <begin position="21"/>
        <end position="38"/>
    </location>
</feature>
<evidence type="ECO:0000256" key="3">
    <source>
        <dbReference type="ARBA" id="ARBA00022475"/>
    </source>
</evidence>
<keyword evidence="6 7" id="KW-0472">Membrane</keyword>
<dbReference type="Pfam" id="PF02308">
    <property type="entry name" value="MgtC"/>
    <property type="match status" value="1"/>
</dbReference>
<dbReference type="InterPro" id="IPR049177">
    <property type="entry name" value="MgtC_SapB_SrpB_YhiD_N"/>
</dbReference>
<evidence type="ECO:0000313" key="10">
    <source>
        <dbReference type="Proteomes" id="UP000245712"/>
    </source>
</evidence>
<evidence type="ECO:0000256" key="7">
    <source>
        <dbReference type="RuleBase" id="RU365041"/>
    </source>
</evidence>
<dbReference type="PANTHER" id="PTHR33778">
    <property type="entry name" value="PROTEIN MGTC"/>
    <property type="match status" value="1"/>
</dbReference>
<comment type="caution">
    <text evidence="9">The sequence shown here is derived from an EMBL/GenBank/DDBJ whole genome shotgun (WGS) entry which is preliminary data.</text>
</comment>
<evidence type="ECO:0000256" key="5">
    <source>
        <dbReference type="ARBA" id="ARBA00022989"/>
    </source>
</evidence>
<keyword evidence="4 7" id="KW-0812">Transmembrane</keyword>
<comment type="similarity">
    <text evidence="2 7">Belongs to the MgtC/SapB family.</text>
</comment>
<reference evidence="9 10" key="1">
    <citation type="submission" date="2018-05" db="EMBL/GenBank/DDBJ databases">
        <title>Genomic Encyclopedia of Type Strains, Phase IV (KMG-V): Genome sequencing to study the core and pangenomes of soil and plant-associated prokaryotes.</title>
        <authorList>
            <person name="Whitman W."/>
        </authorList>
    </citation>
    <scope>NUCLEOTIDE SEQUENCE [LARGE SCALE GENOMIC DNA]</scope>
    <source>
        <strain evidence="9 10">SCZa-39</strain>
    </source>
</reference>
<accession>A0ABX5KA43</accession>
<gene>
    <name evidence="9" type="ORF">C7402_14020</name>
</gene>
<feature type="transmembrane region" description="Helical" evidence="7">
    <location>
        <begin position="82"/>
        <end position="104"/>
    </location>
</feature>
<evidence type="ECO:0000313" key="9">
    <source>
        <dbReference type="EMBL" id="PVX61371.1"/>
    </source>
</evidence>
<organism evidence="9 10">
    <name type="scientific">Paraburkholderia unamae</name>
    <dbReference type="NCBI Taxonomy" id="219649"/>
    <lineage>
        <taxon>Bacteria</taxon>
        <taxon>Pseudomonadati</taxon>
        <taxon>Pseudomonadota</taxon>
        <taxon>Betaproteobacteria</taxon>
        <taxon>Burkholderiales</taxon>
        <taxon>Burkholderiaceae</taxon>
        <taxon>Paraburkholderia</taxon>
    </lineage>
</organism>
<evidence type="ECO:0000256" key="1">
    <source>
        <dbReference type="ARBA" id="ARBA00004651"/>
    </source>
</evidence>
<keyword evidence="5 7" id="KW-1133">Transmembrane helix</keyword>
<proteinExistence type="inferred from homology"/>
<dbReference type="RefSeq" id="WP_373864492.1">
    <property type="nucleotide sequence ID" value="NZ_QEOB01000040.1"/>
</dbReference>
<name>A0ABX5KA43_9BURK</name>
<feature type="domain" description="MgtC/SapB/SrpB/YhiD N-terminal" evidence="8">
    <location>
        <begin position="25"/>
        <end position="156"/>
    </location>
</feature>
<dbReference type="PANTHER" id="PTHR33778:SF1">
    <property type="entry name" value="MAGNESIUM TRANSPORTER YHID-RELATED"/>
    <property type="match status" value="1"/>
</dbReference>
<evidence type="ECO:0000256" key="4">
    <source>
        <dbReference type="ARBA" id="ARBA00022692"/>
    </source>
</evidence>
<keyword evidence="3" id="KW-1003">Cell membrane</keyword>